<feature type="domain" description="Transcription regulator AsnC/Lrp ligand binding" evidence="4">
    <location>
        <begin position="245"/>
        <end position="305"/>
    </location>
</feature>
<dbReference type="InterPro" id="IPR019887">
    <property type="entry name" value="Tscrpt_reg_AsnC/Lrp_C"/>
</dbReference>
<gene>
    <name evidence="7" type="ORF">F4560_001948</name>
</gene>
<evidence type="ECO:0000259" key="6">
    <source>
        <dbReference type="Pfam" id="PF13404"/>
    </source>
</evidence>
<dbReference type="SUPFAM" id="SSF54909">
    <property type="entry name" value="Dimeric alpha+beta barrel"/>
    <property type="match status" value="2"/>
</dbReference>
<evidence type="ECO:0000256" key="2">
    <source>
        <dbReference type="ARBA" id="ARBA00023125"/>
    </source>
</evidence>
<dbReference type="GO" id="GO:0043565">
    <property type="term" value="F:sequence-specific DNA binding"/>
    <property type="evidence" value="ECO:0007669"/>
    <property type="project" value="InterPro"/>
</dbReference>
<organism evidence="7 8">
    <name type="scientific">Saccharothrix ecbatanensis</name>
    <dbReference type="NCBI Taxonomy" id="1105145"/>
    <lineage>
        <taxon>Bacteria</taxon>
        <taxon>Bacillati</taxon>
        <taxon>Actinomycetota</taxon>
        <taxon>Actinomycetes</taxon>
        <taxon>Pseudonocardiales</taxon>
        <taxon>Pseudonocardiaceae</taxon>
        <taxon>Saccharothrix</taxon>
    </lineage>
</organism>
<evidence type="ECO:0000313" key="8">
    <source>
        <dbReference type="Proteomes" id="UP000552097"/>
    </source>
</evidence>
<dbReference type="RefSeq" id="WP_184918740.1">
    <property type="nucleotide sequence ID" value="NZ_JACHMO010000001.1"/>
</dbReference>
<dbReference type="InterPro" id="IPR036390">
    <property type="entry name" value="WH_DNA-bd_sf"/>
</dbReference>
<keyword evidence="2 7" id="KW-0238">DNA-binding</keyword>
<keyword evidence="8" id="KW-1185">Reference proteome</keyword>
<dbReference type="InterPro" id="IPR036388">
    <property type="entry name" value="WH-like_DNA-bd_sf"/>
</dbReference>
<sequence length="338" mass="37431">MQDSRTPDETDLRLVHALQATPRATWHEVGRALDIDPATAARRWQGLTDAGFARVTAYPDVRLWAQDHCNAFIELDLEPTARAHAVEVLSRLPQVVSIAVISSGRDLFLTVLTPDLPTLSRLVLHDLHRLPGLRGTRTHTVTTVYGEGNHWRLGALEPQRRAQPDRHIPSTASRPVWKQHHRDVLRALDDGRRPAAEIAAGAGKSGSTVRRWLNEMVDGRLLSLRCEVAQSITGWPVSATFRARVPPDELDRTGVALTELPEVRLCAAVTGADNLVLTLWLRSLGDIQRVEAELARRLPALTLTDRAVTLRAVKRMGCLLDESGRITDVVPIDPWASC</sequence>
<evidence type="ECO:0000256" key="3">
    <source>
        <dbReference type="ARBA" id="ARBA00023163"/>
    </source>
</evidence>
<dbReference type="InterPro" id="IPR000485">
    <property type="entry name" value="AsnC-type_HTH_dom"/>
</dbReference>
<dbReference type="AlphaFoldDB" id="A0A7W9LZR2"/>
<dbReference type="GO" id="GO:0005829">
    <property type="term" value="C:cytosol"/>
    <property type="evidence" value="ECO:0007669"/>
    <property type="project" value="TreeGrafter"/>
</dbReference>
<evidence type="ECO:0000259" key="5">
    <source>
        <dbReference type="Pfam" id="PF09339"/>
    </source>
</evidence>
<keyword evidence="1" id="KW-0805">Transcription regulation</keyword>
<dbReference type="Gene3D" id="3.30.70.920">
    <property type="match status" value="2"/>
</dbReference>
<feature type="domain" description="Transcription regulator AsnC/Lrp ligand binding" evidence="4">
    <location>
        <begin position="73"/>
        <end position="141"/>
    </location>
</feature>
<dbReference type="Gene3D" id="1.10.10.10">
    <property type="entry name" value="Winged helix-like DNA-binding domain superfamily/Winged helix DNA-binding domain"/>
    <property type="match status" value="1"/>
</dbReference>
<reference evidence="7 8" key="1">
    <citation type="submission" date="2020-08" db="EMBL/GenBank/DDBJ databases">
        <title>Sequencing the genomes of 1000 actinobacteria strains.</title>
        <authorList>
            <person name="Klenk H.-P."/>
        </authorList>
    </citation>
    <scope>NUCLEOTIDE SEQUENCE [LARGE SCALE GENOMIC DNA]</scope>
    <source>
        <strain evidence="7 8">DSM 45486</strain>
    </source>
</reference>
<evidence type="ECO:0000313" key="7">
    <source>
        <dbReference type="EMBL" id="MBB5802180.1"/>
    </source>
</evidence>
<feature type="domain" description="HTH asnC-type" evidence="6">
    <location>
        <begin position="8"/>
        <end position="47"/>
    </location>
</feature>
<feature type="domain" description="HTH iclR-type" evidence="5">
    <location>
        <begin position="183"/>
        <end position="222"/>
    </location>
</feature>
<dbReference type="Pfam" id="PF09339">
    <property type="entry name" value="HTH_IclR"/>
    <property type="match status" value="1"/>
</dbReference>
<dbReference type="GO" id="GO:0006355">
    <property type="term" value="P:regulation of DNA-templated transcription"/>
    <property type="evidence" value="ECO:0007669"/>
    <property type="project" value="InterPro"/>
</dbReference>
<dbReference type="InterPro" id="IPR011008">
    <property type="entry name" value="Dimeric_a/b-barrel"/>
</dbReference>
<proteinExistence type="predicted"/>
<name>A0A7W9LZR2_9PSEU</name>
<evidence type="ECO:0000259" key="4">
    <source>
        <dbReference type="Pfam" id="PF01037"/>
    </source>
</evidence>
<keyword evidence="3" id="KW-0804">Transcription</keyword>
<dbReference type="Pfam" id="PF01037">
    <property type="entry name" value="AsnC_trans_reg"/>
    <property type="match status" value="2"/>
</dbReference>
<dbReference type="PANTHER" id="PTHR30154">
    <property type="entry name" value="LEUCINE-RESPONSIVE REGULATORY PROTEIN"/>
    <property type="match status" value="1"/>
</dbReference>
<dbReference type="GO" id="GO:0043200">
    <property type="term" value="P:response to amino acid"/>
    <property type="evidence" value="ECO:0007669"/>
    <property type="project" value="TreeGrafter"/>
</dbReference>
<dbReference type="SUPFAM" id="SSF46785">
    <property type="entry name" value="Winged helix' DNA-binding domain"/>
    <property type="match status" value="1"/>
</dbReference>
<comment type="caution">
    <text evidence="7">The sequence shown here is derived from an EMBL/GenBank/DDBJ whole genome shotgun (WGS) entry which is preliminary data.</text>
</comment>
<evidence type="ECO:0000256" key="1">
    <source>
        <dbReference type="ARBA" id="ARBA00023015"/>
    </source>
</evidence>
<dbReference type="SMART" id="SM00344">
    <property type="entry name" value="HTH_ASNC"/>
    <property type="match status" value="1"/>
</dbReference>
<accession>A0A7W9LZR2</accession>
<dbReference type="Pfam" id="PF13404">
    <property type="entry name" value="HTH_AsnC-type"/>
    <property type="match status" value="1"/>
</dbReference>
<dbReference type="EMBL" id="JACHMO010000001">
    <property type="protein sequence ID" value="MBB5802180.1"/>
    <property type="molecule type" value="Genomic_DNA"/>
</dbReference>
<dbReference type="InterPro" id="IPR019888">
    <property type="entry name" value="Tscrpt_reg_AsnC-like"/>
</dbReference>
<dbReference type="PANTHER" id="PTHR30154:SF34">
    <property type="entry name" value="TRANSCRIPTIONAL REGULATOR AZLB"/>
    <property type="match status" value="1"/>
</dbReference>
<dbReference type="Proteomes" id="UP000552097">
    <property type="component" value="Unassembled WGS sequence"/>
</dbReference>
<protein>
    <submittedName>
        <fullName evidence="7">DNA-binding Lrp family transcriptional regulator</fullName>
    </submittedName>
</protein>
<dbReference type="InterPro" id="IPR005471">
    <property type="entry name" value="Tscrpt_reg_IclR_N"/>
</dbReference>